<evidence type="ECO:0000313" key="2">
    <source>
        <dbReference type="Proteomes" id="UP000243053"/>
    </source>
</evidence>
<evidence type="ECO:0000313" key="1">
    <source>
        <dbReference type="EMBL" id="OUR84749.1"/>
    </source>
</evidence>
<name>A0A1Y5EQA5_COLPS</name>
<organism evidence="1 2">
    <name type="scientific">Colwellia psychrerythraea</name>
    <name type="common">Vibrio psychroerythus</name>
    <dbReference type="NCBI Taxonomy" id="28229"/>
    <lineage>
        <taxon>Bacteria</taxon>
        <taxon>Pseudomonadati</taxon>
        <taxon>Pseudomonadota</taxon>
        <taxon>Gammaproteobacteria</taxon>
        <taxon>Alteromonadales</taxon>
        <taxon>Colwelliaceae</taxon>
        <taxon>Colwellia</taxon>
    </lineage>
</organism>
<dbReference type="Proteomes" id="UP000243053">
    <property type="component" value="Unassembled WGS sequence"/>
</dbReference>
<protein>
    <submittedName>
        <fullName evidence="1">Uncharacterized protein</fullName>
    </submittedName>
</protein>
<dbReference type="EMBL" id="MAAF01000010">
    <property type="protein sequence ID" value="OUR84749.1"/>
    <property type="molecule type" value="Genomic_DNA"/>
</dbReference>
<sequence length="319" mass="36993">MAKLAYTHGSISELSKSIRKQINSSHRIDIKQSEMLGILSCASGFQNYQSFKAKRENTQNEHLIELSFIPHNISEVFERDEDGVIQDRRHQNVHKVLISIPIKVKSAQQEAFFKINAWIDNTKLPERHSKDPEHFLANAVIDFFQSKKGYSFLSKLNMCRVTEICVNDNINKQTRIGDKNKFDEFIFTVTVNQNTYPHLNAQITKVTEAIDAFEYSIEQLQELAFHIPLEDVSRDLQQQIHCWVYFIERSISIVSESNAGSMYGWNTEKFPTIKKVMLQIANNEETEFSDEEFVKRNLYVMSASDVWVDEPPTIEGIYI</sequence>
<comment type="caution">
    <text evidence="1">The sequence shown here is derived from an EMBL/GenBank/DDBJ whole genome shotgun (WGS) entry which is preliminary data.</text>
</comment>
<reference evidence="2" key="1">
    <citation type="journal article" date="2017" name="Proc. Natl. Acad. Sci. U.S.A.">
        <title>Simulation of Deepwater Horizon oil plume reveals substrate specialization within a complex community of hydrocarbon degraders.</title>
        <authorList>
            <person name="Hu P."/>
            <person name="Dubinsky E.A."/>
            <person name="Probst A.J."/>
            <person name="Wang J."/>
            <person name="Sieber C.M.K."/>
            <person name="Tom L.M."/>
            <person name="Gardinali P."/>
            <person name="Banfield J.F."/>
            <person name="Atlas R.M."/>
            <person name="Andersen G.L."/>
        </authorList>
    </citation>
    <scope>NUCLEOTIDE SEQUENCE [LARGE SCALE GENOMIC DNA]</scope>
</reference>
<gene>
    <name evidence="1" type="ORF">A9Q75_01520</name>
</gene>
<proteinExistence type="predicted"/>
<accession>A0A1Y5EQA5</accession>
<dbReference type="AlphaFoldDB" id="A0A1Y5EQA5"/>